<evidence type="ECO:0000313" key="2">
    <source>
        <dbReference type="Proteomes" id="UP000601171"/>
    </source>
</evidence>
<dbReference type="AlphaFoldDB" id="A0A926ERU7"/>
<accession>A0A926ERU7</accession>
<reference evidence="1" key="1">
    <citation type="submission" date="2020-08" db="EMBL/GenBank/DDBJ databases">
        <title>Genome public.</title>
        <authorList>
            <person name="Liu C."/>
            <person name="Sun Q."/>
        </authorList>
    </citation>
    <scope>NUCLEOTIDE SEQUENCE</scope>
    <source>
        <strain evidence="1">BX21</strain>
    </source>
</reference>
<dbReference type="Gene3D" id="3.30.2020.10">
    <property type="entry name" value="NE0471-like N-terminal domain"/>
    <property type="match status" value="1"/>
</dbReference>
<dbReference type="SUPFAM" id="SSF143880">
    <property type="entry name" value="NE0471 N-terminal domain-like"/>
    <property type="match status" value="1"/>
</dbReference>
<proteinExistence type="predicted"/>
<keyword evidence="2" id="KW-1185">Reference proteome</keyword>
<dbReference type="Proteomes" id="UP000601171">
    <property type="component" value="Unassembled WGS sequence"/>
</dbReference>
<protein>
    <submittedName>
        <fullName evidence="1">DUF2442 domain-containing protein</fullName>
    </submittedName>
</protein>
<dbReference type="EMBL" id="JACRTG010000007">
    <property type="protein sequence ID" value="MBC8587048.1"/>
    <property type="molecule type" value="Genomic_DNA"/>
</dbReference>
<name>A0A926ERU7_9FIRM</name>
<comment type="caution">
    <text evidence="1">The sequence shown here is derived from an EMBL/GenBank/DDBJ whole genome shotgun (WGS) entry which is preliminary data.</text>
</comment>
<gene>
    <name evidence="1" type="ORF">H8707_02175</name>
</gene>
<organism evidence="1 2">
    <name type="scientific">Paratissierella segnis</name>
    <dbReference type="NCBI Taxonomy" id="2763679"/>
    <lineage>
        <taxon>Bacteria</taxon>
        <taxon>Bacillati</taxon>
        <taxon>Bacillota</taxon>
        <taxon>Tissierellia</taxon>
        <taxon>Tissierellales</taxon>
        <taxon>Tissierellaceae</taxon>
        <taxon>Paratissierella</taxon>
    </lineage>
</organism>
<dbReference type="InterPro" id="IPR036782">
    <property type="entry name" value="NE0471-like_N"/>
</dbReference>
<sequence>MRGKPITKVEPLEDNVLKITFDTGNCVTIDMKQRIENFRFGALQDSNIWETADTDGGFIYWRKNGLPVVELAYNEIMKMTLGESY</sequence>
<dbReference type="RefSeq" id="WP_262428520.1">
    <property type="nucleotide sequence ID" value="NZ_JACRTG010000007.1"/>
</dbReference>
<evidence type="ECO:0000313" key="1">
    <source>
        <dbReference type="EMBL" id="MBC8587048.1"/>
    </source>
</evidence>